<feature type="transmembrane region" description="Helical" evidence="1">
    <location>
        <begin position="52"/>
        <end position="75"/>
    </location>
</feature>
<name>A0A1A5YA99_9BACL</name>
<evidence type="ECO:0000256" key="1">
    <source>
        <dbReference type="SAM" id="Phobius"/>
    </source>
</evidence>
<dbReference type="OrthoDB" id="2678045at2"/>
<reference evidence="2 3" key="1">
    <citation type="submission" date="2016-05" db="EMBL/GenBank/DDBJ databases">
        <title>Paenibacillus oryzae. sp. nov., isolated from the rice root.</title>
        <authorList>
            <person name="Zhang J."/>
            <person name="Zhang X."/>
        </authorList>
    </citation>
    <scope>NUCLEOTIDE SEQUENCE [LARGE SCALE GENOMIC DNA]</scope>
    <source>
        <strain evidence="2 3">1DrF-4</strain>
    </source>
</reference>
<feature type="transmembrane region" description="Helical" evidence="1">
    <location>
        <begin position="113"/>
        <end position="129"/>
    </location>
</feature>
<dbReference type="RefSeq" id="WP_068686975.1">
    <property type="nucleotide sequence ID" value="NZ_LYPA01000079.1"/>
</dbReference>
<dbReference type="AlphaFoldDB" id="A0A1A5YA99"/>
<evidence type="ECO:0000313" key="2">
    <source>
        <dbReference type="EMBL" id="OBR62544.1"/>
    </source>
</evidence>
<feature type="transmembrane region" description="Helical" evidence="1">
    <location>
        <begin position="135"/>
        <end position="155"/>
    </location>
</feature>
<sequence length="176" mass="20838">MKQSLSDQKNATIYQYQLIKRVLIKPELVISHSIIALIFLGAQYLVYDMSGIFSWLFGFAAIQLLHLIIILLTFISVTEATDRQWSWRISPPWIGFKPINDITLLIFRRVHRHLFWLGICVISALYPWINSSLFISLVCWHFWVIVPRLMISVAFRKQRKDGVLRLQMREASYYHR</sequence>
<keyword evidence="3" id="KW-1185">Reference proteome</keyword>
<keyword evidence="1" id="KW-0472">Membrane</keyword>
<dbReference type="EMBL" id="LYPA01000079">
    <property type="protein sequence ID" value="OBR62544.1"/>
    <property type="molecule type" value="Genomic_DNA"/>
</dbReference>
<evidence type="ECO:0000313" key="3">
    <source>
        <dbReference type="Proteomes" id="UP000092024"/>
    </source>
</evidence>
<dbReference type="Proteomes" id="UP000092024">
    <property type="component" value="Unassembled WGS sequence"/>
</dbReference>
<organism evidence="2 3">
    <name type="scientific">Paenibacillus oryzae</name>
    <dbReference type="NCBI Taxonomy" id="1844972"/>
    <lineage>
        <taxon>Bacteria</taxon>
        <taxon>Bacillati</taxon>
        <taxon>Bacillota</taxon>
        <taxon>Bacilli</taxon>
        <taxon>Bacillales</taxon>
        <taxon>Paenibacillaceae</taxon>
        <taxon>Paenibacillus</taxon>
    </lineage>
</organism>
<keyword evidence="1" id="KW-1133">Transmembrane helix</keyword>
<keyword evidence="1" id="KW-0812">Transmembrane</keyword>
<feature type="transmembrane region" description="Helical" evidence="1">
    <location>
        <begin position="28"/>
        <end position="46"/>
    </location>
</feature>
<gene>
    <name evidence="2" type="ORF">A7K91_02740</name>
</gene>
<accession>A0A1A5YA99</accession>
<proteinExistence type="predicted"/>
<protein>
    <submittedName>
        <fullName evidence="2">Uncharacterized protein</fullName>
    </submittedName>
</protein>
<dbReference type="STRING" id="1844972.A7K91_02740"/>
<comment type="caution">
    <text evidence="2">The sequence shown here is derived from an EMBL/GenBank/DDBJ whole genome shotgun (WGS) entry which is preliminary data.</text>
</comment>